<dbReference type="EMBL" id="LFVU01000004">
    <property type="protein sequence ID" value="KMT22916.1"/>
    <property type="molecule type" value="Genomic_DNA"/>
</dbReference>
<keyword evidence="1" id="KW-0812">Transmembrane</keyword>
<evidence type="ECO:0000313" key="3">
    <source>
        <dbReference type="Proteomes" id="UP000036756"/>
    </source>
</evidence>
<keyword evidence="3" id="KW-1185">Reference proteome</keyword>
<feature type="transmembrane region" description="Helical" evidence="1">
    <location>
        <begin position="214"/>
        <end position="239"/>
    </location>
</feature>
<feature type="transmembrane region" description="Helical" evidence="1">
    <location>
        <begin position="6"/>
        <end position="27"/>
    </location>
</feature>
<proteinExistence type="predicted"/>
<feature type="transmembrane region" description="Helical" evidence="1">
    <location>
        <begin position="47"/>
        <end position="66"/>
    </location>
</feature>
<gene>
    <name evidence="2" type="ORF">CLCY_5c01550</name>
</gene>
<name>A0A0J8G5I6_CLOCY</name>
<feature type="transmembrane region" description="Helical" evidence="1">
    <location>
        <begin position="177"/>
        <end position="199"/>
    </location>
</feature>
<sequence>MTTNDIVLNILLCSIPEEIFIVAMALIFMKRFDYIDKYLLKINLIKVLSIVVVPSAILSNIMVYVLHINENLNLIINILSMVIMICILLKTKKVFKVVMYLLFSVVVFMIIQLTTVGMIFYVLSLDGDIINQSAIMNFKLTLPGRIIEFTIIYLIYLKKNSMSEFKIMKVWMGNFPLRITTIIYSIINIFICMIIYSSFINNNSLKCLLQNTQILIVTIIFVLLILNFMLPWIIILTIYPSERYRSNVSKKEN</sequence>
<dbReference type="STRING" id="1121307.CLCY_5c01550"/>
<dbReference type="RefSeq" id="WP_048569643.1">
    <property type="nucleotide sequence ID" value="NZ_LFVU01000004.1"/>
</dbReference>
<dbReference type="Proteomes" id="UP000036756">
    <property type="component" value="Unassembled WGS sequence"/>
</dbReference>
<feature type="transmembrane region" description="Helical" evidence="1">
    <location>
        <begin position="72"/>
        <end position="89"/>
    </location>
</feature>
<accession>A0A0J8G5I6</accession>
<feature type="transmembrane region" description="Helical" evidence="1">
    <location>
        <begin position="135"/>
        <end position="156"/>
    </location>
</feature>
<evidence type="ECO:0000313" key="2">
    <source>
        <dbReference type="EMBL" id="KMT22916.1"/>
    </source>
</evidence>
<dbReference type="AlphaFoldDB" id="A0A0J8G5I6"/>
<protein>
    <submittedName>
        <fullName evidence="2">Uncharacterized protein</fullName>
    </submittedName>
</protein>
<organism evidence="2 3">
    <name type="scientific">Clostridium cylindrosporum DSM 605</name>
    <dbReference type="NCBI Taxonomy" id="1121307"/>
    <lineage>
        <taxon>Bacteria</taxon>
        <taxon>Bacillati</taxon>
        <taxon>Bacillota</taxon>
        <taxon>Clostridia</taxon>
        <taxon>Eubacteriales</taxon>
        <taxon>Clostridiaceae</taxon>
        <taxon>Clostridium</taxon>
    </lineage>
</organism>
<evidence type="ECO:0000256" key="1">
    <source>
        <dbReference type="SAM" id="Phobius"/>
    </source>
</evidence>
<keyword evidence="1" id="KW-1133">Transmembrane helix</keyword>
<reference evidence="2 3" key="1">
    <citation type="submission" date="2015-06" db="EMBL/GenBank/DDBJ databases">
        <title>Draft genome sequence of the purine-degrading Clostridium cylindrosporum HC-1 (DSM 605).</title>
        <authorList>
            <person name="Poehlein A."/>
            <person name="Schiel-Bengelsdorf B."/>
            <person name="Bengelsdorf F."/>
            <person name="Daniel R."/>
            <person name="Duerre P."/>
        </authorList>
    </citation>
    <scope>NUCLEOTIDE SEQUENCE [LARGE SCALE GENOMIC DNA]</scope>
    <source>
        <strain evidence="2 3">DSM 605</strain>
    </source>
</reference>
<comment type="caution">
    <text evidence="2">The sequence shown here is derived from an EMBL/GenBank/DDBJ whole genome shotgun (WGS) entry which is preliminary data.</text>
</comment>
<keyword evidence="1" id="KW-0472">Membrane</keyword>
<feature type="transmembrane region" description="Helical" evidence="1">
    <location>
        <begin position="101"/>
        <end position="123"/>
    </location>
</feature>
<dbReference type="PATRIC" id="fig|1121307.3.peg.2092"/>